<dbReference type="Proteomes" id="UP000830671">
    <property type="component" value="Chromosome 4"/>
</dbReference>
<accession>A0A9Q8WGY7</accession>
<dbReference type="RefSeq" id="XP_049143858.1">
    <property type="nucleotide sequence ID" value="XM_049286715.1"/>
</dbReference>
<evidence type="ECO:0000313" key="2">
    <source>
        <dbReference type="EMBL" id="UQC82235.1"/>
    </source>
</evidence>
<dbReference type="EMBL" id="CP019476">
    <property type="protein sequence ID" value="UQC82235.1"/>
    <property type="molecule type" value="Genomic_DNA"/>
</dbReference>
<gene>
    <name evidence="2" type="ORF">CLUP02_07722</name>
</gene>
<dbReference type="KEGG" id="clup:CLUP02_07722"/>
<protein>
    <submittedName>
        <fullName evidence="2">Uncharacterized protein</fullName>
    </submittedName>
</protein>
<name>A0A9Q8WGY7_9PEZI</name>
<sequence length="727" mass="80834">MHHSTHLEKGCRLEKDPVGLSGCHRILERRTLGLARKSQSSACPGDQASNEPTAIATASNTLFSKGGAFLPSLMRSAMLLNLTDVVRMQARTSLAGRPALGSHITIKPSDGSLASFGCTSNGTDIAMHVLSALHSVPSPWCLWEMCAPRFMMRRRHLVRHTRLQARRMSLIAGMSLAAPLAEQTTPRPRGCRHILIGIAICCHQSKNKTRYSRARAKQTLLDIVQLPKKIKRTRPYSSASQPHGGVCAGLFAVGPFSLSLVFSIFSLGYHDNSRPYHDATTMRRSRRKRHASRASDNESLWGDSTIRLVSETRPLCSTENAGTTVGILEVRRGIFTCEVESSLQGSTPKHLIGPPWIPTQHHSRGSTTADGEHSDSPNLGGWRSLTRKLHAPRRYSVPSIQPVFEEYDERMVAWVVGRRRMDDVSYAPNCLDWTTCPIRTRDEAPACQNARNANPLLASCQFSPFSCTSAEICPWPSSLLPFFHGRTLFDHFAWTSLHIIGVVNIVGIEHIATTHWKQLPVFDLLSVRMPLNGSIRHGKIGWPWSRFNCRSTSMIIAVWQRLVTDTATGTDTRLVLKVWSILWAVPDFPRFYCAEQANPRTLRVVPMFLCIVRSCMVHRLKPKIFFSAGAGVTVKASADAPREILCERTNGTRSRTASLRLTYCDPGSRVDGKFRHDETSVRYLASLCRSTVAVFLQPPGIDAAQARMNFSNFDYGQGSLDQVRAYA</sequence>
<evidence type="ECO:0000313" key="3">
    <source>
        <dbReference type="Proteomes" id="UP000830671"/>
    </source>
</evidence>
<keyword evidence="3" id="KW-1185">Reference proteome</keyword>
<proteinExistence type="predicted"/>
<feature type="region of interest" description="Disordered" evidence="1">
    <location>
        <begin position="346"/>
        <end position="381"/>
    </location>
</feature>
<reference evidence="2" key="1">
    <citation type="journal article" date="2021" name="Mol. Plant Microbe Interact.">
        <title>Complete Genome Sequence of the Plant-Pathogenic Fungus Colletotrichum lupini.</title>
        <authorList>
            <person name="Baroncelli R."/>
            <person name="Pensec F."/>
            <person name="Da Lio D."/>
            <person name="Boufleur T."/>
            <person name="Vicente I."/>
            <person name="Sarrocco S."/>
            <person name="Picot A."/>
            <person name="Baraldi E."/>
            <person name="Sukno S."/>
            <person name="Thon M."/>
            <person name="Le Floch G."/>
        </authorList>
    </citation>
    <scope>NUCLEOTIDE SEQUENCE</scope>
    <source>
        <strain evidence="2">IMI 504893</strain>
    </source>
</reference>
<organism evidence="2 3">
    <name type="scientific">Colletotrichum lupini</name>
    <dbReference type="NCBI Taxonomy" id="145971"/>
    <lineage>
        <taxon>Eukaryota</taxon>
        <taxon>Fungi</taxon>
        <taxon>Dikarya</taxon>
        <taxon>Ascomycota</taxon>
        <taxon>Pezizomycotina</taxon>
        <taxon>Sordariomycetes</taxon>
        <taxon>Hypocreomycetidae</taxon>
        <taxon>Glomerellales</taxon>
        <taxon>Glomerellaceae</taxon>
        <taxon>Colletotrichum</taxon>
        <taxon>Colletotrichum acutatum species complex</taxon>
    </lineage>
</organism>
<evidence type="ECO:0000256" key="1">
    <source>
        <dbReference type="SAM" id="MobiDB-lite"/>
    </source>
</evidence>
<dbReference type="GeneID" id="73341725"/>
<dbReference type="AlphaFoldDB" id="A0A9Q8WGY7"/>